<keyword evidence="7" id="KW-1185">Reference proteome</keyword>
<dbReference type="RefSeq" id="XP_071910339.1">
    <property type="nucleotide sequence ID" value="XM_072054238.1"/>
</dbReference>
<evidence type="ECO:0000256" key="1">
    <source>
        <dbReference type="ARBA" id="ARBA00004123"/>
    </source>
</evidence>
<keyword evidence="6" id="KW-0812">Transmembrane</keyword>
<proteinExistence type="predicted"/>
<evidence type="ECO:0000256" key="2">
    <source>
        <dbReference type="ARBA" id="ARBA00023015"/>
    </source>
</evidence>
<name>A0ABM4USU5_COFAR</name>
<sequence>MSVNLQSAVASSRCHPSPLLLPSIDIFLCFAFVQWLYRFSAFLCICTTAIEFLRFSPPDFLLLNIMTSAILNLPFPDLLPWLRFALVLLTLLPASAVIRFCGVGPLCTNSFCCYSVLRSLTSSYKQKIPRFIDHFINGTKTPMLLLNTGNKSARIGVKHKCLHKNWRDFILGHQLQHNETLVFVPESENIFTVLIFDDTGVEKIFPWYHAFNICSDA</sequence>
<feature type="transmembrane region" description="Helical" evidence="6">
    <location>
        <begin position="81"/>
        <end position="101"/>
    </location>
</feature>
<evidence type="ECO:0000313" key="8">
    <source>
        <dbReference type="RefSeq" id="XP_071910339.1"/>
    </source>
</evidence>
<evidence type="ECO:0000256" key="6">
    <source>
        <dbReference type="SAM" id="Phobius"/>
    </source>
</evidence>
<reference evidence="7" key="1">
    <citation type="journal article" date="2025" name="Foods">
        <title>Unveiling the Microbial Signatures of Arabica Coffee Cherries: Insights into Ripeness Specific Diversity, Functional Traits, and Implications for Quality and Safety.</title>
        <authorList>
            <consortium name="RefSeq"/>
            <person name="Tenea G.N."/>
            <person name="Cifuentes V."/>
            <person name="Reyes P."/>
            <person name="Cevallos-Vallejos M."/>
        </authorList>
    </citation>
    <scope>NUCLEOTIDE SEQUENCE [LARGE SCALE GENOMIC DNA]</scope>
</reference>
<evidence type="ECO:0000256" key="4">
    <source>
        <dbReference type="ARBA" id="ARBA00023163"/>
    </source>
</evidence>
<evidence type="ECO:0000313" key="7">
    <source>
        <dbReference type="Proteomes" id="UP001652660"/>
    </source>
</evidence>
<keyword evidence="4" id="KW-0804">Transcription</keyword>
<keyword evidence="5" id="KW-0539">Nucleus</keyword>
<dbReference type="InterPro" id="IPR015300">
    <property type="entry name" value="DNA-bd_pseudobarrel_sf"/>
</dbReference>
<keyword evidence="6" id="KW-1133">Transmembrane helix</keyword>
<reference evidence="8" key="2">
    <citation type="submission" date="2025-08" db="UniProtKB">
        <authorList>
            <consortium name="RefSeq"/>
        </authorList>
    </citation>
    <scope>IDENTIFICATION</scope>
    <source>
        <tissue evidence="8">Leaves</tissue>
    </source>
</reference>
<keyword evidence="6" id="KW-0472">Membrane</keyword>
<protein>
    <submittedName>
        <fullName evidence="8">Uncharacterized protein isoform X3</fullName>
    </submittedName>
</protein>
<gene>
    <name evidence="8" type="primary">LOC113704959</name>
</gene>
<feature type="transmembrane region" description="Helical" evidence="6">
    <location>
        <begin position="20"/>
        <end position="37"/>
    </location>
</feature>
<dbReference type="Gene3D" id="2.40.330.10">
    <property type="entry name" value="DNA-binding pseudobarrel domain"/>
    <property type="match status" value="1"/>
</dbReference>
<keyword evidence="3" id="KW-0238">DNA-binding</keyword>
<evidence type="ECO:0000256" key="3">
    <source>
        <dbReference type="ARBA" id="ARBA00023125"/>
    </source>
</evidence>
<dbReference type="Proteomes" id="UP001652660">
    <property type="component" value="Chromosome 1c"/>
</dbReference>
<dbReference type="SUPFAM" id="SSF101936">
    <property type="entry name" value="DNA-binding pseudobarrel domain"/>
    <property type="match status" value="1"/>
</dbReference>
<organism evidence="7 8">
    <name type="scientific">Coffea arabica</name>
    <name type="common">Arabian coffee</name>
    <dbReference type="NCBI Taxonomy" id="13443"/>
    <lineage>
        <taxon>Eukaryota</taxon>
        <taxon>Viridiplantae</taxon>
        <taxon>Streptophyta</taxon>
        <taxon>Embryophyta</taxon>
        <taxon>Tracheophyta</taxon>
        <taxon>Spermatophyta</taxon>
        <taxon>Magnoliopsida</taxon>
        <taxon>eudicotyledons</taxon>
        <taxon>Gunneridae</taxon>
        <taxon>Pentapetalae</taxon>
        <taxon>asterids</taxon>
        <taxon>lamiids</taxon>
        <taxon>Gentianales</taxon>
        <taxon>Rubiaceae</taxon>
        <taxon>Ixoroideae</taxon>
        <taxon>Gardenieae complex</taxon>
        <taxon>Bertiereae - Coffeeae clade</taxon>
        <taxon>Coffeeae</taxon>
        <taxon>Coffea</taxon>
    </lineage>
</organism>
<dbReference type="GeneID" id="113704959"/>
<feature type="transmembrane region" description="Helical" evidence="6">
    <location>
        <begin position="58"/>
        <end position="75"/>
    </location>
</feature>
<keyword evidence="2" id="KW-0805">Transcription regulation</keyword>
<evidence type="ECO:0000256" key="5">
    <source>
        <dbReference type="ARBA" id="ARBA00023242"/>
    </source>
</evidence>
<accession>A0ABM4USU5</accession>
<comment type="subcellular location">
    <subcellularLocation>
        <location evidence="1">Nucleus</location>
    </subcellularLocation>
</comment>